<dbReference type="EMBL" id="JAMZMK010006694">
    <property type="protein sequence ID" value="KAI7747750.1"/>
    <property type="molecule type" value="Genomic_DNA"/>
</dbReference>
<comment type="caution">
    <text evidence="1">The sequence shown here is derived from an EMBL/GenBank/DDBJ whole genome shotgun (WGS) entry which is preliminary data.</text>
</comment>
<protein>
    <submittedName>
        <fullName evidence="1">Uncharacterized protein</fullName>
    </submittedName>
</protein>
<evidence type="ECO:0000313" key="1">
    <source>
        <dbReference type="EMBL" id="KAI7747750.1"/>
    </source>
</evidence>
<evidence type="ECO:0000313" key="2">
    <source>
        <dbReference type="Proteomes" id="UP001206925"/>
    </source>
</evidence>
<accession>A0AAD5CUU2</accession>
<gene>
    <name evidence="1" type="ORF">M8C21_006144</name>
</gene>
<proteinExistence type="predicted"/>
<dbReference type="AlphaFoldDB" id="A0AAD5CUU2"/>
<sequence length="105" mass="12228">MLPEISFYMRRLPAFHNLLDTTRLQMNKLTSNRGGTFMEQMTLPRLMRSILRPDMISGSKIAKGMESISFDDAPELFFSNLVLLHAYFLHAIDMMKLHQVISFNF</sequence>
<keyword evidence="2" id="KW-1185">Reference proteome</keyword>
<dbReference type="Proteomes" id="UP001206925">
    <property type="component" value="Unassembled WGS sequence"/>
</dbReference>
<name>A0AAD5CUU2_AMBAR</name>
<organism evidence="1 2">
    <name type="scientific">Ambrosia artemisiifolia</name>
    <name type="common">Common ragweed</name>
    <dbReference type="NCBI Taxonomy" id="4212"/>
    <lineage>
        <taxon>Eukaryota</taxon>
        <taxon>Viridiplantae</taxon>
        <taxon>Streptophyta</taxon>
        <taxon>Embryophyta</taxon>
        <taxon>Tracheophyta</taxon>
        <taxon>Spermatophyta</taxon>
        <taxon>Magnoliopsida</taxon>
        <taxon>eudicotyledons</taxon>
        <taxon>Gunneridae</taxon>
        <taxon>Pentapetalae</taxon>
        <taxon>asterids</taxon>
        <taxon>campanulids</taxon>
        <taxon>Asterales</taxon>
        <taxon>Asteraceae</taxon>
        <taxon>Asteroideae</taxon>
        <taxon>Heliantheae alliance</taxon>
        <taxon>Heliantheae</taxon>
        <taxon>Ambrosia</taxon>
    </lineage>
</organism>
<reference evidence="1" key="1">
    <citation type="submission" date="2022-06" db="EMBL/GenBank/DDBJ databases">
        <title>Uncovering the hologenomic basis of an extraordinary plant invasion.</title>
        <authorList>
            <person name="Bieker V.C."/>
            <person name="Martin M.D."/>
            <person name="Gilbert T."/>
            <person name="Hodgins K."/>
            <person name="Battlay P."/>
            <person name="Petersen B."/>
            <person name="Wilson J."/>
        </authorList>
    </citation>
    <scope>NUCLEOTIDE SEQUENCE</scope>
    <source>
        <strain evidence="1">AA19_3_7</strain>
        <tissue evidence="1">Leaf</tissue>
    </source>
</reference>